<sequence>MSQRYSDLEALRMVLVDLERKFPGSVIIDPATGGVSLIGWSLEQFNNSKDDKCATDNIEGNPGQAGFSGVTGQLPGWAAKNSGDQYLLVGVVNPFADSPQSAAKGNKSSTCCRVCSEDPGSIHQEDKESACNKYFVPVVKSKFGDRVFHVLSRLMFWKE</sequence>
<reference evidence="1" key="1">
    <citation type="submission" date="2018-10" db="EMBL/GenBank/DDBJ databases">
        <authorList>
            <consortium name="PulseNet: The National Subtyping Network for Foodborne Disease Surveillance"/>
            <person name="Tarr C.L."/>
            <person name="Trees E."/>
            <person name="Katz L.S."/>
            <person name="Carleton-Romer H.A."/>
            <person name="Stroika S."/>
            <person name="Kucerova Z."/>
            <person name="Roache K.F."/>
            <person name="Sabol A.L."/>
            <person name="Besser J."/>
            <person name="Gerner-Smidt P."/>
        </authorList>
    </citation>
    <scope>NUCLEOTIDE SEQUENCE [LARGE SCALE GENOMIC DNA]</scope>
    <source>
        <strain evidence="1">PNUSAS057480</strain>
    </source>
</reference>
<name>A0A3J0M589_SALER</name>
<evidence type="ECO:0000313" key="1">
    <source>
        <dbReference type="EMBL" id="MER43833.1"/>
    </source>
</evidence>
<dbReference type="Proteomes" id="UP000885379">
    <property type="component" value="Unassembled WGS sequence"/>
</dbReference>
<proteinExistence type="predicted"/>
<protein>
    <submittedName>
        <fullName evidence="1">Uncharacterized protein</fullName>
    </submittedName>
</protein>
<dbReference type="EMBL" id="RMEA01000051">
    <property type="protein sequence ID" value="MER43833.1"/>
    <property type="molecule type" value="Genomic_DNA"/>
</dbReference>
<comment type="caution">
    <text evidence="1">The sequence shown here is derived from an EMBL/GenBank/DDBJ whole genome shotgun (WGS) entry which is preliminary data.</text>
</comment>
<accession>A0A3J0M589</accession>
<dbReference type="AlphaFoldDB" id="A0A3J0M589"/>
<organism evidence="1">
    <name type="scientific">Salmonella enterica</name>
    <name type="common">Salmonella choleraesuis</name>
    <dbReference type="NCBI Taxonomy" id="28901"/>
    <lineage>
        <taxon>Bacteria</taxon>
        <taxon>Pseudomonadati</taxon>
        <taxon>Pseudomonadota</taxon>
        <taxon>Gammaproteobacteria</taxon>
        <taxon>Enterobacterales</taxon>
        <taxon>Enterobacteriaceae</taxon>
        <taxon>Salmonella</taxon>
    </lineage>
</organism>
<gene>
    <name evidence="1" type="ORF">ED033_16140</name>
</gene>